<feature type="compositionally biased region" description="Basic and acidic residues" evidence="8">
    <location>
        <begin position="185"/>
        <end position="199"/>
    </location>
</feature>
<feature type="compositionally biased region" description="Basic and acidic residues" evidence="8">
    <location>
        <begin position="271"/>
        <end position="280"/>
    </location>
</feature>
<dbReference type="GO" id="GO:2000819">
    <property type="term" value="P:regulation of nucleotide-excision repair"/>
    <property type="evidence" value="ECO:0007669"/>
    <property type="project" value="Ensembl"/>
</dbReference>
<evidence type="ECO:0000256" key="2">
    <source>
        <dbReference type="ARBA" id="ARBA00022763"/>
    </source>
</evidence>
<dbReference type="FunFam" id="3.30.390.80:FF:000001">
    <property type="entry name" value="DNA repair protein RAD52 homolog"/>
    <property type="match status" value="1"/>
</dbReference>
<evidence type="ECO:0000313" key="9">
    <source>
        <dbReference type="Ensembl" id="ENSOANP00000054244.1"/>
    </source>
</evidence>
<evidence type="ECO:0000313" key="10">
    <source>
        <dbReference type="Proteomes" id="UP000002279"/>
    </source>
</evidence>
<dbReference type="GO" id="GO:0006312">
    <property type="term" value="P:mitotic recombination"/>
    <property type="evidence" value="ECO:0000318"/>
    <property type="project" value="GO_Central"/>
</dbReference>
<proteinExistence type="inferred from homology"/>
<dbReference type="Proteomes" id="UP000002279">
    <property type="component" value="Unplaced"/>
</dbReference>
<dbReference type="Ensembl" id="ENSOANT00000049219.1">
    <property type="protein sequence ID" value="ENSOANP00000054244.1"/>
    <property type="gene ID" value="ENSOANG00000047189.1"/>
</dbReference>
<keyword evidence="2" id="KW-0227">DNA damage</keyword>
<dbReference type="PANTHER" id="PTHR12132:SF1">
    <property type="entry name" value="DNA REPAIR PROTEIN RAD52 HOMOLOG"/>
    <property type="match status" value="1"/>
</dbReference>
<dbReference type="SUPFAM" id="SSF54768">
    <property type="entry name" value="dsRNA-binding domain-like"/>
    <property type="match status" value="1"/>
</dbReference>
<feature type="compositionally biased region" description="Low complexity" evidence="8">
    <location>
        <begin position="208"/>
        <end position="254"/>
    </location>
</feature>
<keyword evidence="3" id="KW-0233">DNA recombination</keyword>
<name>A0A6I8PPS7_ORNAN</name>
<dbReference type="GO" id="GO:0000730">
    <property type="term" value="P:DNA recombinase assembly"/>
    <property type="evidence" value="ECO:0007669"/>
    <property type="project" value="InterPro"/>
</dbReference>
<dbReference type="InterPro" id="IPR004585">
    <property type="entry name" value="DNA_recomb/repair_Rad52"/>
</dbReference>
<dbReference type="GeneTree" id="ENSGT00390000008766"/>
<evidence type="ECO:0000256" key="7">
    <source>
        <dbReference type="ARBA" id="ARBA00073403"/>
    </source>
</evidence>
<gene>
    <name evidence="9" type="primary">RAD52</name>
</gene>
<comment type="subunit">
    <text evidence="6">The full-length protein forms heptameric rings. Interacts with ABL1. Interacts with RPA2; the interaction is direct and associates RAD52 with the RPA complex. Interacts with RAD51AP1.</text>
</comment>
<dbReference type="InterPro" id="IPR007232">
    <property type="entry name" value="Rad52_Rad59_Rad22"/>
</dbReference>
<evidence type="ECO:0000256" key="3">
    <source>
        <dbReference type="ARBA" id="ARBA00023172"/>
    </source>
</evidence>
<feature type="region of interest" description="Disordered" evidence="8">
    <location>
        <begin position="173"/>
        <end position="390"/>
    </location>
</feature>
<organism evidence="9 10">
    <name type="scientific">Ornithorhynchus anatinus</name>
    <name type="common">Duckbill platypus</name>
    <dbReference type="NCBI Taxonomy" id="9258"/>
    <lineage>
        <taxon>Eukaryota</taxon>
        <taxon>Metazoa</taxon>
        <taxon>Chordata</taxon>
        <taxon>Craniata</taxon>
        <taxon>Vertebrata</taxon>
        <taxon>Euteleostomi</taxon>
        <taxon>Mammalia</taxon>
        <taxon>Monotremata</taxon>
        <taxon>Ornithorhynchidae</taxon>
        <taxon>Ornithorhynchus</taxon>
    </lineage>
</organism>
<sequence length="390" mass="42176">MCRGSRGVEGLTSRPARSRWGPQYQYTAAEYQAIQEALRRRLGPEYINSRQAANGQKVCYIEGHRVIGLANEMFGYNGWAHSVTQQNVDFVDLNNGRFSVGVCAFVKVQLKDGSYHEDVGYGVSEGLKSKALSLEKARKEAVTDGLKRALRCFGNALGNCILDRDYLRSLSKLPHQPPPELDLSNAKRRDSEPLVERARYSSCSRAWPGRPLPAAEAPAPSSSSRTPTPPETSCTREPPDSGAASGSLVASATAEDATCQRKLRQKQLQRQFREQMEKRQRQAGSPADPSGSGAANGGLPAPPPKPSLPAATVVAASMESVSEEEFLADDPEMWASVEVEDLPPPAPVPGSLNPGPPTLPDAVHETGHYPRHHPPGAANQGPKKRKMDPS</sequence>
<dbReference type="Gene3D" id="3.30.390.80">
    <property type="entry name" value="DNA repair protein Rad52/59/22"/>
    <property type="match status" value="1"/>
</dbReference>
<dbReference type="NCBIfam" id="TIGR00607">
    <property type="entry name" value="rad52"/>
    <property type="match status" value="1"/>
</dbReference>
<keyword evidence="4" id="KW-0234">DNA repair</keyword>
<evidence type="ECO:0000256" key="8">
    <source>
        <dbReference type="SAM" id="MobiDB-lite"/>
    </source>
</evidence>
<reference evidence="9" key="2">
    <citation type="submission" date="2025-09" db="UniProtKB">
        <authorList>
            <consortium name="Ensembl"/>
        </authorList>
    </citation>
    <scope>IDENTIFICATION</scope>
    <source>
        <strain evidence="9">Glennie</strain>
    </source>
</reference>
<evidence type="ECO:0000256" key="6">
    <source>
        <dbReference type="ARBA" id="ARBA00066262"/>
    </source>
</evidence>
<dbReference type="InParanoid" id="A0A6I8PPS7"/>
<feature type="compositionally biased region" description="Pro residues" evidence="8">
    <location>
        <begin position="342"/>
        <end position="359"/>
    </location>
</feature>
<dbReference type="GO" id="GO:0000724">
    <property type="term" value="P:double-strand break repair via homologous recombination"/>
    <property type="evidence" value="ECO:0000318"/>
    <property type="project" value="GO_Central"/>
</dbReference>
<dbReference type="GO" id="GO:0034599">
    <property type="term" value="P:cellular response to oxidative stress"/>
    <property type="evidence" value="ECO:0007669"/>
    <property type="project" value="Ensembl"/>
</dbReference>
<feature type="compositionally biased region" description="Low complexity" evidence="8">
    <location>
        <begin position="289"/>
        <end position="299"/>
    </location>
</feature>
<dbReference type="InterPro" id="IPR041247">
    <property type="entry name" value="Rad52_fam"/>
</dbReference>
<keyword evidence="10" id="KW-1185">Reference proteome</keyword>
<dbReference type="InterPro" id="IPR042525">
    <property type="entry name" value="Rad52_Rad59_Rad22_sf"/>
</dbReference>
<dbReference type="GO" id="GO:0042802">
    <property type="term" value="F:identical protein binding"/>
    <property type="evidence" value="ECO:0007669"/>
    <property type="project" value="Ensembl"/>
</dbReference>
<dbReference type="GO" id="GO:0003697">
    <property type="term" value="F:single-stranded DNA binding"/>
    <property type="evidence" value="ECO:0007669"/>
    <property type="project" value="Ensembl"/>
</dbReference>
<protein>
    <recommendedName>
        <fullName evidence="7">DNA repair protein RAD52 homolog</fullName>
    </recommendedName>
</protein>
<dbReference type="GO" id="GO:0010792">
    <property type="term" value="P:DNA double-strand break processing involved in repair via single-strand annealing"/>
    <property type="evidence" value="ECO:0007669"/>
    <property type="project" value="Ensembl"/>
</dbReference>
<accession>A0A6I8PPS7</accession>
<dbReference type="PANTHER" id="PTHR12132">
    <property type="entry name" value="DNA REPAIR AND RECOMBINATION PROTEIN RAD52, RAD59"/>
    <property type="match status" value="1"/>
</dbReference>
<comment type="function">
    <text evidence="5">Involved in double-stranded break repair. Plays a central role in genetic recombination and DNA repair by promoting the annealing of complementary single-stranded DNA and by stimulation of the RAD51 recombinase.</text>
</comment>
<dbReference type="AlphaFoldDB" id="A0A6I8PPS7"/>
<dbReference type="FunCoup" id="A0A6I8PPS7">
    <property type="interactions" value="1405"/>
</dbReference>
<comment type="similarity">
    <text evidence="1">Belongs to the RAD52 family.</text>
</comment>
<dbReference type="GO" id="GO:0005634">
    <property type="term" value="C:nucleus"/>
    <property type="evidence" value="ECO:0000318"/>
    <property type="project" value="GO_Central"/>
</dbReference>
<feature type="compositionally biased region" description="Low complexity" evidence="8">
    <location>
        <begin position="308"/>
        <end position="320"/>
    </location>
</feature>
<evidence type="ECO:0000256" key="1">
    <source>
        <dbReference type="ARBA" id="ARBA00006638"/>
    </source>
</evidence>
<evidence type="ECO:0000256" key="4">
    <source>
        <dbReference type="ARBA" id="ARBA00023204"/>
    </source>
</evidence>
<dbReference type="OMA" id="RITGNWE"/>
<dbReference type="GO" id="GO:0032993">
    <property type="term" value="C:protein-DNA complex"/>
    <property type="evidence" value="ECO:0007669"/>
    <property type="project" value="Ensembl"/>
</dbReference>
<reference evidence="9" key="1">
    <citation type="submission" date="2025-08" db="UniProtKB">
        <authorList>
            <consortium name="Ensembl"/>
        </authorList>
    </citation>
    <scope>IDENTIFICATION</scope>
    <source>
        <strain evidence="9">Glennie</strain>
    </source>
</reference>
<feature type="compositionally biased region" description="Acidic residues" evidence="8">
    <location>
        <begin position="321"/>
        <end position="332"/>
    </location>
</feature>
<dbReference type="GO" id="GO:0045002">
    <property type="term" value="P:double-strand break repair via single-strand annealing"/>
    <property type="evidence" value="ECO:0000318"/>
    <property type="project" value="GO_Central"/>
</dbReference>
<evidence type="ECO:0000256" key="5">
    <source>
        <dbReference type="ARBA" id="ARBA00053354"/>
    </source>
</evidence>
<dbReference type="Pfam" id="PF04098">
    <property type="entry name" value="Rad52_Rad22"/>
    <property type="match status" value="1"/>
</dbReference>